<comment type="caution">
    <text evidence="2">The sequence shown here is derived from an EMBL/GenBank/DDBJ whole genome shotgun (WGS) entry which is preliminary data.</text>
</comment>
<feature type="signal peptide" evidence="1">
    <location>
        <begin position="1"/>
        <end position="19"/>
    </location>
</feature>
<reference evidence="2 3" key="1">
    <citation type="submission" date="2014-07" db="EMBL/GenBank/DDBJ databases">
        <authorList>
            <person name="McCorrison J."/>
            <person name="Sanka R."/>
            <person name="Torralba M."/>
            <person name="Gillis M."/>
            <person name="Haft D.H."/>
            <person name="Methe B."/>
            <person name="Sutton G."/>
            <person name="Nelson K.E."/>
        </authorList>
    </citation>
    <scope>NUCLEOTIDE SEQUENCE [LARGE SCALE GENOMIC DNA]</scope>
    <source>
        <strain evidence="2 3">DNF00882</strain>
    </source>
</reference>
<proteinExistence type="predicted"/>
<accession>A0A096ARN4</accession>
<evidence type="ECO:0000313" key="3">
    <source>
        <dbReference type="Proteomes" id="UP000029538"/>
    </source>
</evidence>
<protein>
    <recommendedName>
        <fullName evidence="4">DUF541 domain-containing protein</fullName>
    </recommendedName>
</protein>
<evidence type="ECO:0000256" key="1">
    <source>
        <dbReference type="SAM" id="SignalP"/>
    </source>
</evidence>
<evidence type="ECO:0000313" key="2">
    <source>
        <dbReference type="EMBL" id="KGF49361.1"/>
    </source>
</evidence>
<feature type="chain" id="PRO_5001924063" description="DUF541 domain-containing protein" evidence="1">
    <location>
        <begin position="20"/>
        <end position="307"/>
    </location>
</feature>
<evidence type="ECO:0008006" key="4">
    <source>
        <dbReference type="Google" id="ProtNLM"/>
    </source>
</evidence>
<sequence length="307" mass="33583">MRRIILSVMMVGAALTVGAQTIKTNFKKGDVFNYNDAMNMKMELPMGQGTQTVDVTKKIAIEIVDKTKDGYKIALTNSGVTIKGDEMASDQALNGAMKYLNDVKIVFKTDANAVIQGIDNYEEVVTAASNNALKTIDELYTKNPMIEQALPKAKMIMAVSQLLEEKELVKTLQEETHFFLYGKKIKTGDKENRSLAQGIKAVSTYTIGENAGNTTISVASVSNMTEEDVKAMLIEQMKKMGMGDEAASNLEAGWEQMKGMGMTNIDFKGNETYVFQPNGALVSTNSKSDVKVMGMNITMTRNVEVAS</sequence>
<name>A0A096ARN4_9BACT</name>
<dbReference type="RefSeq" id="WP_036883148.1">
    <property type="nucleotide sequence ID" value="NZ_JRNR01000048.1"/>
</dbReference>
<dbReference type="EMBL" id="JRNR01000048">
    <property type="protein sequence ID" value="KGF49361.1"/>
    <property type="molecule type" value="Genomic_DNA"/>
</dbReference>
<dbReference type="Proteomes" id="UP000029538">
    <property type="component" value="Unassembled WGS sequence"/>
</dbReference>
<dbReference type="AlphaFoldDB" id="A0A096ARN4"/>
<keyword evidence="1" id="KW-0732">Signal</keyword>
<organism evidence="2 3">
    <name type="scientific">Prevotella disiens DNF00882</name>
    <dbReference type="NCBI Taxonomy" id="1401075"/>
    <lineage>
        <taxon>Bacteria</taxon>
        <taxon>Pseudomonadati</taxon>
        <taxon>Bacteroidota</taxon>
        <taxon>Bacteroidia</taxon>
        <taxon>Bacteroidales</taxon>
        <taxon>Prevotellaceae</taxon>
        <taxon>Prevotella</taxon>
    </lineage>
</organism>
<gene>
    <name evidence="2" type="ORF">HMPREF0654_05455</name>
</gene>